<evidence type="ECO:0000313" key="3">
    <source>
        <dbReference type="Proteomes" id="UP000673375"/>
    </source>
</evidence>
<feature type="transmembrane region" description="Helical" evidence="1">
    <location>
        <begin position="12"/>
        <end position="30"/>
    </location>
</feature>
<keyword evidence="1" id="KW-1133">Transmembrane helix</keyword>
<accession>A0ABS4CN67</accession>
<gene>
    <name evidence="2" type="ORF">I6N96_17190</name>
</gene>
<keyword evidence="1" id="KW-0472">Membrane</keyword>
<dbReference type="Proteomes" id="UP000673375">
    <property type="component" value="Unassembled WGS sequence"/>
</dbReference>
<evidence type="ECO:0000313" key="2">
    <source>
        <dbReference type="EMBL" id="MBP1048029.1"/>
    </source>
</evidence>
<dbReference type="EMBL" id="JAEDXU010000011">
    <property type="protein sequence ID" value="MBP1048029.1"/>
    <property type="molecule type" value="Genomic_DNA"/>
</dbReference>
<name>A0ABS4CN67_9ENTE</name>
<sequence length="73" mass="8471">MQSFKSIVFELTLYYMLLSVGLPLVYAVTYHLPAAGSYSLEWLGACIVIYPVVLLFSALRYSYQRIRRGHQRH</sequence>
<feature type="transmembrane region" description="Helical" evidence="1">
    <location>
        <begin position="42"/>
        <end position="63"/>
    </location>
</feature>
<proteinExistence type="predicted"/>
<comment type="caution">
    <text evidence="2">The sequence shown here is derived from an EMBL/GenBank/DDBJ whole genome shotgun (WGS) entry which is preliminary data.</text>
</comment>
<dbReference type="RefSeq" id="WP_209558804.1">
    <property type="nucleotide sequence ID" value="NZ_JAEDXU010000011.1"/>
</dbReference>
<keyword evidence="3" id="KW-1185">Reference proteome</keyword>
<evidence type="ECO:0000256" key="1">
    <source>
        <dbReference type="SAM" id="Phobius"/>
    </source>
</evidence>
<organism evidence="2 3">
    <name type="scientific">Enterococcus larvae</name>
    <dbReference type="NCBI Taxonomy" id="2794352"/>
    <lineage>
        <taxon>Bacteria</taxon>
        <taxon>Bacillati</taxon>
        <taxon>Bacillota</taxon>
        <taxon>Bacilli</taxon>
        <taxon>Lactobacillales</taxon>
        <taxon>Enterococcaceae</taxon>
        <taxon>Enterococcus</taxon>
    </lineage>
</organism>
<reference evidence="2 3" key="1">
    <citation type="submission" date="2020-12" db="EMBL/GenBank/DDBJ databases">
        <title>Vagococcus allomyrinae sp. nov. and Enterococcus lavae sp. nov., isolated from the larvae of Allomyrina dichotoma.</title>
        <authorList>
            <person name="Lee S.D."/>
        </authorList>
    </citation>
    <scope>NUCLEOTIDE SEQUENCE [LARGE SCALE GENOMIC DNA]</scope>
    <source>
        <strain evidence="2 3">BWM-S5</strain>
    </source>
</reference>
<protein>
    <submittedName>
        <fullName evidence="2">Uncharacterized protein</fullName>
    </submittedName>
</protein>
<keyword evidence="1" id="KW-0812">Transmembrane</keyword>